<dbReference type="EMBL" id="CP107052">
    <property type="protein sequence ID" value="UYH50576.1"/>
    <property type="molecule type" value="Genomic_DNA"/>
</dbReference>
<keyword evidence="3" id="KW-1185">Reference proteome</keyword>
<proteinExistence type="predicted"/>
<reference evidence="2" key="1">
    <citation type="submission" date="2022-10" db="EMBL/GenBank/DDBJ databases">
        <title>Candidatus Kirkpatrella diaphorinas gen. nov., sp. nov., an uncultured endosymbiont identified in a population of Diaphorina citri from Hawaii.</title>
        <authorList>
            <person name="Henry E.M."/>
            <person name="Carlson C.R."/>
            <person name="Kuo Y.-W."/>
        </authorList>
    </citation>
    <scope>NUCLEOTIDE SEQUENCE</scope>
    <source>
        <strain evidence="2">CADCRV1</strain>
    </source>
</reference>
<evidence type="ECO:0000313" key="2">
    <source>
        <dbReference type="EMBL" id="UYH50576.1"/>
    </source>
</evidence>
<gene>
    <name evidence="2" type="ORF">N5W20_05460</name>
</gene>
<protein>
    <submittedName>
        <fullName evidence="2">DUF5664 domain-containing protein</fullName>
    </submittedName>
</protein>
<sequence length="125" mass="14015">MNHLPAFALPANAKAEGARFNKGKLRYDLLPPDALEKVVEVLTKGAAKYSQRNWERGLKWNEGCYASLMRHLQSWAQGQEFDSETSCPHLAHVVTNALFLLTFQLRGVGEDDRAVRQVATMDLST</sequence>
<accession>A0ABY6GGF4</accession>
<dbReference type="Proteomes" id="UP001163831">
    <property type="component" value="Chromosome"/>
</dbReference>
<dbReference type="InterPro" id="IPR044038">
    <property type="entry name" value="dATP/dGTP_diPOhydrolase_N"/>
</dbReference>
<dbReference type="RefSeq" id="WP_319806161.1">
    <property type="nucleotide sequence ID" value="NZ_CP107052.1"/>
</dbReference>
<evidence type="ECO:0000313" key="3">
    <source>
        <dbReference type="Proteomes" id="UP001163831"/>
    </source>
</evidence>
<evidence type="ECO:0000259" key="1">
    <source>
        <dbReference type="Pfam" id="PF18909"/>
    </source>
</evidence>
<dbReference type="Pfam" id="PF18909">
    <property type="entry name" value="dGTP_diPhyd_N"/>
    <property type="match status" value="1"/>
</dbReference>
<organism evidence="2 3">
    <name type="scientific">Candidatus Kirkpatrickella diaphorinae</name>
    <dbReference type="NCBI Taxonomy" id="2984322"/>
    <lineage>
        <taxon>Bacteria</taxon>
        <taxon>Pseudomonadati</taxon>
        <taxon>Pseudomonadota</taxon>
        <taxon>Alphaproteobacteria</taxon>
        <taxon>Acetobacterales</taxon>
        <taxon>Acetobacteraceae</taxon>
        <taxon>Candidatus Kirkpatrickella</taxon>
    </lineage>
</organism>
<name>A0ABY6GGF4_9PROT</name>
<feature type="domain" description="dATP/dGTP diphosphohydrolase N-terminal" evidence="1">
    <location>
        <begin position="15"/>
        <end position="113"/>
    </location>
</feature>